<dbReference type="Proteomes" id="UP000269221">
    <property type="component" value="Unassembled WGS sequence"/>
</dbReference>
<name>A0A3M0KLA8_HIRRU</name>
<sequence>MKPVKSGESESYEKGLRELGFFAFRKGDLTAHHNCLKGDCSQVGVSLISQTAGDKRTQPPAAPWEVQIRHQENSFPERVVKHWNGPPRKVLESPSLEAFKEQLGVALSATA</sequence>
<organism evidence="1 2">
    <name type="scientific">Hirundo rustica rustica</name>
    <dbReference type="NCBI Taxonomy" id="333673"/>
    <lineage>
        <taxon>Eukaryota</taxon>
        <taxon>Metazoa</taxon>
        <taxon>Chordata</taxon>
        <taxon>Craniata</taxon>
        <taxon>Vertebrata</taxon>
        <taxon>Euteleostomi</taxon>
        <taxon>Archelosauria</taxon>
        <taxon>Archosauria</taxon>
        <taxon>Dinosauria</taxon>
        <taxon>Saurischia</taxon>
        <taxon>Theropoda</taxon>
        <taxon>Coelurosauria</taxon>
        <taxon>Aves</taxon>
        <taxon>Neognathae</taxon>
        <taxon>Neoaves</taxon>
        <taxon>Telluraves</taxon>
        <taxon>Australaves</taxon>
        <taxon>Passeriformes</taxon>
        <taxon>Sylvioidea</taxon>
        <taxon>Hirundinidae</taxon>
        <taxon>Hirundo</taxon>
    </lineage>
</organism>
<keyword evidence="2" id="KW-1185">Reference proteome</keyword>
<dbReference type="OrthoDB" id="276744at2759"/>
<dbReference type="AlphaFoldDB" id="A0A3M0KLA8"/>
<reference evidence="1 2" key="1">
    <citation type="submission" date="2018-07" db="EMBL/GenBank/DDBJ databases">
        <title>A high quality draft genome assembly of the barn swallow (H. rustica rustica).</title>
        <authorList>
            <person name="Formenti G."/>
            <person name="Chiara M."/>
            <person name="Poveda L."/>
            <person name="Francoijs K.-J."/>
            <person name="Bonisoli-Alquati A."/>
            <person name="Canova L."/>
            <person name="Gianfranceschi L."/>
            <person name="Horner D.S."/>
            <person name="Saino N."/>
        </authorList>
    </citation>
    <scope>NUCLEOTIDE SEQUENCE [LARGE SCALE GENOMIC DNA]</scope>
    <source>
        <strain evidence="1">Chelidonia</strain>
        <tissue evidence="1">Blood</tissue>
    </source>
</reference>
<evidence type="ECO:0000313" key="2">
    <source>
        <dbReference type="Proteomes" id="UP000269221"/>
    </source>
</evidence>
<evidence type="ECO:0000313" key="1">
    <source>
        <dbReference type="EMBL" id="RMC14032.1"/>
    </source>
</evidence>
<dbReference type="STRING" id="333673.A0A3M0KLA8"/>
<accession>A0A3M0KLA8</accession>
<comment type="caution">
    <text evidence="1">The sequence shown here is derived from an EMBL/GenBank/DDBJ whole genome shotgun (WGS) entry which is preliminary data.</text>
</comment>
<gene>
    <name evidence="1" type="ORF">DUI87_09119</name>
</gene>
<proteinExistence type="predicted"/>
<dbReference type="EMBL" id="QRBI01000105">
    <property type="protein sequence ID" value="RMC14032.1"/>
    <property type="molecule type" value="Genomic_DNA"/>
</dbReference>
<protein>
    <submittedName>
        <fullName evidence="1">Uncharacterized protein</fullName>
    </submittedName>
</protein>